<dbReference type="OrthoDB" id="4337860at2"/>
<accession>A0A4V2YAE2</accession>
<dbReference type="Pfam" id="PF02371">
    <property type="entry name" value="Transposase_20"/>
    <property type="match status" value="1"/>
</dbReference>
<dbReference type="GO" id="GO:0004803">
    <property type="term" value="F:transposase activity"/>
    <property type="evidence" value="ECO:0007669"/>
    <property type="project" value="InterPro"/>
</dbReference>
<name>A0A4V2YAE2_9PSEU</name>
<dbReference type="PANTHER" id="PTHR33055">
    <property type="entry name" value="TRANSPOSASE FOR INSERTION SEQUENCE ELEMENT IS1111A"/>
    <property type="match status" value="1"/>
</dbReference>
<feature type="domain" description="Transposase IS116/IS110/IS902 C-terminal" evidence="1">
    <location>
        <begin position="112"/>
        <end position="181"/>
    </location>
</feature>
<evidence type="ECO:0000259" key="1">
    <source>
        <dbReference type="Pfam" id="PF02371"/>
    </source>
</evidence>
<dbReference type="InterPro" id="IPR003346">
    <property type="entry name" value="Transposase_20"/>
</dbReference>
<dbReference type="InterPro" id="IPR047650">
    <property type="entry name" value="Transpos_IS110"/>
</dbReference>
<keyword evidence="3" id="KW-1185">Reference proteome</keyword>
<dbReference type="EMBL" id="SMKS01000040">
    <property type="protein sequence ID" value="TDD03346.1"/>
    <property type="molecule type" value="Genomic_DNA"/>
</dbReference>
<dbReference type="GO" id="GO:0006313">
    <property type="term" value="P:DNA transposition"/>
    <property type="evidence" value="ECO:0007669"/>
    <property type="project" value="InterPro"/>
</dbReference>
<dbReference type="GO" id="GO:0003677">
    <property type="term" value="F:DNA binding"/>
    <property type="evidence" value="ECO:0007669"/>
    <property type="project" value="InterPro"/>
</dbReference>
<dbReference type="AlphaFoldDB" id="A0A4V2YAE2"/>
<dbReference type="Proteomes" id="UP000295674">
    <property type="component" value="Unassembled WGS sequence"/>
</dbReference>
<dbReference type="PANTHER" id="PTHR33055:SF16">
    <property type="entry name" value="TRANSPOSASE FOR INSERTION SEQUENCE ELEMENT IS1547"/>
    <property type="match status" value="1"/>
</dbReference>
<proteinExistence type="predicted"/>
<evidence type="ECO:0000313" key="2">
    <source>
        <dbReference type="EMBL" id="TDD03346.1"/>
    </source>
</evidence>
<evidence type="ECO:0000313" key="3">
    <source>
        <dbReference type="Proteomes" id="UP000295674"/>
    </source>
</evidence>
<organism evidence="2 3">
    <name type="scientific">Saccharopolyspora terrae</name>
    <dbReference type="NCBI Taxonomy" id="2530384"/>
    <lineage>
        <taxon>Bacteria</taxon>
        <taxon>Bacillati</taxon>
        <taxon>Actinomycetota</taxon>
        <taxon>Actinomycetes</taxon>
        <taxon>Pseudonocardiales</taxon>
        <taxon>Pseudonocardiaceae</taxon>
        <taxon>Saccharopolyspora</taxon>
    </lineage>
</organism>
<sequence>MPTPRADGDREALRILLSARREITTARTRQINRLRALLLAGDETDRDLARGTLTDNRLTTIARRRGKNGDTTEHAVRRAETRRLALSIHNASRELTENKQQLTELVTTFSPLLLDKPGVGPVSGAQAIVSWSHAGRCRDEAAYAALAGISPLPASSGRTTRHRLNRGGDRQLNRAVHDIVGSAQGLVDT</sequence>
<gene>
    <name evidence="2" type="ORF">E1181_20860</name>
</gene>
<comment type="caution">
    <text evidence="2">The sequence shown here is derived from an EMBL/GenBank/DDBJ whole genome shotgun (WGS) entry which is preliminary data.</text>
</comment>
<protein>
    <submittedName>
        <fullName evidence="2">IS110 family transposase</fullName>
    </submittedName>
</protein>
<reference evidence="2 3" key="1">
    <citation type="submission" date="2019-03" db="EMBL/GenBank/DDBJ databases">
        <title>Draft genome sequences of novel Actinobacteria.</title>
        <authorList>
            <person name="Sahin N."/>
            <person name="Ay H."/>
            <person name="Saygin H."/>
        </authorList>
    </citation>
    <scope>NUCLEOTIDE SEQUENCE [LARGE SCALE GENOMIC DNA]</scope>
    <source>
        <strain evidence="2 3">16K309</strain>
    </source>
</reference>